<keyword evidence="1" id="KW-0472">Membrane</keyword>
<proteinExistence type="predicted"/>
<comment type="caution">
    <text evidence="2">The sequence shown here is derived from an EMBL/GenBank/DDBJ whole genome shotgun (WGS) entry which is preliminary data.</text>
</comment>
<protein>
    <submittedName>
        <fullName evidence="2">Uncharacterized protein</fullName>
    </submittedName>
</protein>
<feature type="transmembrane region" description="Helical" evidence="1">
    <location>
        <begin position="59"/>
        <end position="80"/>
    </location>
</feature>
<evidence type="ECO:0000313" key="3">
    <source>
        <dbReference type="Proteomes" id="UP001248134"/>
    </source>
</evidence>
<dbReference type="AlphaFoldDB" id="A0AAJ2DQ69"/>
<evidence type="ECO:0000256" key="1">
    <source>
        <dbReference type="SAM" id="Phobius"/>
    </source>
</evidence>
<feature type="transmembrane region" description="Helical" evidence="1">
    <location>
        <begin position="12"/>
        <end position="30"/>
    </location>
</feature>
<sequence>MFVHIDVIVLKALSILFPIVFLAGISYTLYQNLNKYFLEVNNATSFNRDSVNILRKKLFVNWIYINAGIGVLLIIVYYFMKLIIL</sequence>
<evidence type="ECO:0000313" key="2">
    <source>
        <dbReference type="EMBL" id="MDR4329263.1"/>
    </source>
</evidence>
<name>A0AAJ2DQ69_9BACI</name>
<gene>
    <name evidence="2" type="ORF">FOS08_26375</name>
</gene>
<dbReference type="Proteomes" id="UP001248134">
    <property type="component" value="Unassembled WGS sequence"/>
</dbReference>
<organism evidence="2 3">
    <name type="scientific">Bacillus pseudomycoides</name>
    <dbReference type="NCBI Taxonomy" id="64104"/>
    <lineage>
        <taxon>Bacteria</taxon>
        <taxon>Bacillati</taxon>
        <taxon>Bacillota</taxon>
        <taxon>Bacilli</taxon>
        <taxon>Bacillales</taxon>
        <taxon>Bacillaceae</taxon>
        <taxon>Bacillus</taxon>
        <taxon>Bacillus cereus group</taxon>
    </lineage>
</organism>
<dbReference type="EMBL" id="VLYX01000056">
    <property type="protein sequence ID" value="MDR4329263.1"/>
    <property type="molecule type" value="Genomic_DNA"/>
</dbReference>
<dbReference type="RefSeq" id="WP_309440487.1">
    <property type="nucleotide sequence ID" value="NZ_VLYX01000056.1"/>
</dbReference>
<accession>A0AAJ2DQ69</accession>
<keyword evidence="1" id="KW-1133">Transmembrane helix</keyword>
<keyword evidence="1" id="KW-0812">Transmembrane</keyword>
<reference evidence="2" key="1">
    <citation type="submission" date="2019-07" db="EMBL/GenBank/DDBJ databases">
        <title>Phylogenomic Reclassification of ATCC Bacillus Strains and Various Taxa within the Genus Bacillus.</title>
        <authorList>
            <person name="Riojas M.A."/>
            <person name="Frank A.M."/>
            <person name="Fenn S.L."/>
            <person name="King S.P."/>
            <person name="Brower S.M."/>
            <person name="Hazbon M.H."/>
        </authorList>
    </citation>
    <scope>NUCLEOTIDE SEQUENCE</scope>
    <source>
        <strain evidence="2">NR-12239</strain>
    </source>
</reference>